<dbReference type="EMBL" id="CP053452">
    <property type="protein sequence ID" value="QJX00175.1"/>
    <property type="molecule type" value="Genomic_DNA"/>
</dbReference>
<dbReference type="NCBIfam" id="TIGR02532">
    <property type="entry name" value="IV_pilin_GFxxxE"/>
    <property type="match status" value="1"/>
</dbReference>
<keyword evidence="1" id="KW-0472">Membrane</keyword>
<evidence type="ECO:0000313" key="3">
    <source>
        <dbReference type="EMBL" id="QJX00175.1"/>
    </source>
</evidence>
<keyword evidence="1" id="KW-0812">Transmembrane</keyword>
<dbReference type="AlphaFoldDB" id="A0A6M5Z387"/>
<dbReference type="PANTHER" id="PTHR30093:SF2">
    <property type="entry name" value="TYPE II SECRETION SYSTEM PROTEIN H"/>
    <property type="match status" value="1"/>
</dbReference>
<protein>
    <recommendedName>
        <fullName evidence="2">DUF1559 domain-containing protein</fullName>
    </recommendedName>
</protein>
<organism evidence="3 4">
    <name type="scientific">Frigoriglobus tundricola</name>
    <dbReference type="NCBI Taxonomy" id="2774151"/>
    <lineage>
        <taxon>Bacteria</taxon>
        <taxon>Pseudomonadati</taxon>
        <taxon>Planctomycetota</taxon>
        <taxon>Planctomycetia</taxon>
        <taxon>Gemmatales</taxon>
        <taxon>Gemmataceae</taxon>
        <taxon>Frigoriglobus</taxon>
    </lineage>
</organism>
<dbReference type="Pfam" id="PF07963">
    <property type="entry name" value="N_methyl"/>
    <property type="match status" value="1"/>
</dbReference>
<dbReference type="SUPFAM" id="SSF54523">
    <property type="entry name" value="Pili subunits"/>
    <property type="match status" value="1"/>
</dbReference>
<dbReference type="Pfam" id="PF07596">
    <property type="entry name" value="SBP_bac_10"/>
    <property type="match status" value="1"/>
</dbReference>
<evidence type="ECO:0000313" key="4">
    <source>
        <dbReference type="Proteomes" id="UP000503447"/>
    </source>
</evidence>
<dbReference type="InterPro" id="IPR011453">
    <property type="entry name" value="DUF1559"/>
</dbReference>
<dbReference type="KEGG" id="ftj:FTUN_7799"/>
<dbReference type="PROSITE" id="PS00409">
    <property type="entry name" value="PROKAR_NTER_METHYL"/>
    <property type="match status" value="1"/>
</dbReference>
<gene>
    <name evidence="3" type="ORF">FTUN_7799</name>
</gene>
<dbReference type="PANTHER" id="PTHR30093">
    <property type="entry name" value="GENERAL SECRETION PATHWAY PROTEIN G"/>
    <property type="match status" value="1"/>
</dbReference>
<dbReference type="Proteomes" id="UP000503447">
    <property type="component" value="Chromosome"/>
</dbReference>
<dbReference type="InterPro" id="IPR045584">
    <property type="entry name" value="Pilin-like"/>
</dbReference>
<feature type="domain" description="DUF1559" evidence="2">
    <location>
        <begin position="35"/>
        <end position="157"/>
    </location>
</feature>
<accession>A0A6M5Z387</accession>
<evidence type="ECO:0000259" key="2">
    <source>
        <dbReference type="Pfam" id="PF07596"/>
    </source>
</evidence>
<keyword evidence="4" id="KW-1185">Reference proteome</keyword>
<name>A0A6M5Z387_9BACT</name>
<reference evidence="4" key="1">
    <citation type="submission" date="2020-05" db="EMBL/GenBank/DDBJ databases">
        <title>Frigoriglobus tundricola gen. nov., sp. nov., a psychrotolerant cellulolytic planctomycete of the family Gemmataceae with two divergent copies of 16S rRNA gene.</title>
        <authorList>
            <person name="Kulichevskaya I.S."/>
            <person name="Ivanova A.A."/>
            <person name="Naumoff D.G."/>
            <person name="Beletsky A.V."/>
            <person name="Rijpstra W.I.C."/>
            <person name="Sinninghe Damste J.S."/>
            <person name="Mardanov A.V."/>
            <person name="Ravin N.V."/>
            <person name="Dedysh S.N."/>
        </authorList>
    </citation>
    <scope>NUCLEOTIDE SEQUENCE [LARGE SCALE GENOMIC DNA]</scope>
    <source>
        <strain evidence="4">PL17</strain>
    </source>
</reference>
<evidence type="ECO:0000256" key="1">
    <source>
        <dbReference type="SAM" id="Phobius"/>
    </source>
</evidence>
<keyword evidence="1" id="KW-1133">Transmembrane helix</keyword>
<dbReference type="Gene3D" id="3.30.700.10">
    <property type="entry name" value="Glycoprotein, Type 4 Pilin"/>
    <property type="match status" value="1"/>
</dbReference>
<feature type="transmembrane region" description="Helical" evidence="1">
    <location>
        <begin position="12"/>
        <end position="34"/>
    </location>
</feature>
<dbReference type="InterPro" id="IPR012902">
    <property type="entry name" value="N_methyl_site"/>
</dbReference>
<dbReference type="RefSeq" id="WP_171474985.1">
    <property type="nucleotide sequence ID" value="NZ_CP053452.2"/>
</dbReference>
<proteinExistence type="predicted"/>
<sequence>MKPTHDRCRGFTLIELLVVIAIIAILIGLLLPAVQKVRESAARAKCQNNLKQFGLALHNCDGAQGRLPPMGGTFGGAYLAPLFFHMLPYIEQSNLWNAANTEDTAAGATPNPSTTVSLKLIWPLWSTVNTTSNTYLRQTKVSIYQCPSDRWCLLSLARVTGGMVRDSASRLAFAPTD</sequence>